<dbReference type="Pfam" id="PF00696">
    <property type="entry name" value="AA_kinase"/>
    <property type="match status" value="1"/>
</dbReference>
<evidence type="ECO:0000256" key="5">
    <source>
        <dbReference type="ARBA" id="ARBA00022777"/>
    </source>
</evidence>
<dbReference type="AlphaFoldDB" id="A0A2G0V715"/>
<evidence type="ECO:0000256" key="7">
    <source>
        <dbReference type="ARBA" id="ARBA00047872"/>
    </source>
</evidence>
<dbReference type="EC" id="2.7.2.4" evidence="2"/>
<dbReference type="SUPFAM" id="SSF53633">
    <property type="entry name" value="Carbamate kinase-like"/>
    <property type="match status" value="1"/>
</dbReference>
<name>A0A2G0V715_9PROT</name>
<keyword evidence="5 10" id="KW-0418">Kinase</keyword>
<evidence type="ECO:0000259" key="9">
    <source>
        <dbReference type="Pfam" id="PF00696"/>
    </source>
</evidence>
<dbReference type="Proteomes" id="UP000222818">
    <property type="component" value="Unassembled WGS sequence"/>
</dbReference>
<dbReference type="InterPro" id="IPR005260">
    <property type="entry name" value="Asp_kin_monofn"/>
</dbReference>
<comment type="similarity">
    <text evidence="1">Belongs to the aspartokinase family.</text>
</comment>
<keyword evidence="3 10" id="KW-0808">Transferase</keyword>
<feature type="binding site" evidence="8">
    <location>
        <position position="189"/>
    </location>
    <ligand>
        <name>ATP</name>
        <dbReference type="ChEBI" id="CHEBI:30616"/>
    </ligand>
</feature>
<feature type="binding site" evidence="8">
    <location>
        <begin position="183"/>
        <end position="184"/>
    </location>
    <ligand>
        <name>ATP</name>
        <dbReference type="ChEBI" id="CHEBI:30616"/>
    </ligand>
</feature>
<protein>
    <recommendedName>
        <fullName evidence="2">aspartate kinase</fullName>
        <ecNumber evidence="2">2.7.2.4</ecNumber>
    </recommendedName>
</protein>
<dbReference type="RefSeq" id="WP_099336864.1">
    <property type="nucleotide sequence ID" value="NZ_MKGN01000014.1"/>
</dbReference>
<accession>A0A2G0V715</accession>
<evidence type="ECO:0000256" key="4">
    <source>
        <dbReference type="ARBA" id="ARBA00022741"/>
    </source>
</evidence>
<gene>
    <name evidence="10" type="primary">lysC</name>
    <name evidence="10" type="ORF">TPPER_00132</name>
</gene>
<dbReference type="InterPro" id="IPR001048">
    <property type="entry name" value="Asp/Glu/Uridylate_kinase"/>
</dbReference>
<dbReference type="InterPro" id="IPR036393">
    <property type="entry name" value="AceGlu_kinase-like_sf"/>
</dbReference>
<evidence type="ECO:0000256" key="1">
    <source>
        <dbReference type="ARBA" id="ARBA00010122"/>
    </source>
</evidence>
<dbReference type="Gene3D" id="3.40.1160.10">
    <property type="entry name" value="Acetylglutamate kinase-like"/>
    <property type="match status" value="1"/>
</dbReference>
<sequence>MYIETHNTGTIMTKLIIQKYGGSSVASEERIMNVAKLIAKSTTHTEKVIVIVSAMQGNTSRLVSVLKKIDPTPNLTSADFTIAAGEQISVGLLSAALWKDGVSNVPLTGWQAPIYTDHIHTNSHILLVNTGLIRKSFSNIKAILITGFQGLSLHKMTTFGRGGSDTSALALSCVFKGGCLIYTDVKGVYTIDPRITKQSKLIGLIAFEELFELASFGSKVIHTRSMLLSGKFNVSLTILSSFLKSTSSQKTNTIVHFNLLRNRNQMEQPIATSITFQDKVAQIDIIMSVRSNRISWLMLKALFKTHSKLDIVSCFSNDLNRLIFSFLVSSYHMEKLERKILLRLRRFCEISKTQTDNRISEVSVVGLGLRNSGYALSILLKLGVKVKALLTSEIRLTTVVKQRDLMSTLSGLHKHLF</sequence>
<proteinExistence type="inferred from homology"/>
<dbReference type="PANTHER" id="PTHR21499">
    <property type="entry name" value="ASPARTATE KINASE"/>
    <property type="match status" value="1"/>
</dbReference>
<feature type="binding site" evidence="8">
    <location>
        <begin position="219"/>
        <end position="220"/>
    </location>
    <ligand>
        <name>ATP</name>
        <dbReference type="ChEBI" id="CHEBI:30616"/>
    </ligand>
</feature>
<feature type="binding site" evidence="8">
    <location>
        <position position="194"/>
    </location>
    <ligand>
        <name>ATP</name>
        <dbReference type="ChEBI" id="CHEBI:30616"/>
    </ligand>
</feature>
<feature type="domain" description="Aspartate/glutamate/uridylate kinase" evidence="9">
    <location>
        <begin position="14"/>
        <end position="238"/>
    </location>
</feature>
<evidence type="ECO:0000256" key="2">
    <source>
        <dbReference type="ARBA" id="ARBA00013059"/>
    </source>
</evidence>
<dbReference type="OrthoDB" id="9799110at2"/>
<dbReference type="EMBL" id="MKGN01000014">
    <property type="protein sequence ID" value="PHN16257.1"/>
    <property type="molecule type" value="Genomic_DNA"/>
</dbReference>
<dbReference type="GO" id="GO:0004072">
    <property type="term" value="F:aspartate kinase activity"/>
    <property type="evidence" value="ECO:0007669"/>
    <property type="project" value="UniProtKB-EC"/>
</dbReference>
<evidence type="ECO:0000313" key="10">
    <source>
        <dbReference type="EMBL" id="PHN16257.1"/>
    </source>
</evidence>
<dbReference type="GO" id="GO:0009090">
    <property type="term" value="P:homoserine biosynthetic process"/>
    <property type="evidence" value="ECO:0007669"/>
    <property type="project" value="TreeGrafter"/>
</dbReference>
<comment type="catalytic activity">
    <reaction evidence="7">
        <text>L-aspartate + ATP = 4-phospho-L-aspartate + ADP</text>
        <dbReference type="Rhea" id="RHEA:23776"/>
        <dbReference type="ChEBI" id="CHEBI:29991"/>
        <dbReference type="ChEBI" id="CHEBI:30616"/>
        <dbReference type="ChEBI" id="CHEBI:57535"/>
        <dbReference type="ChEBI" id="CHEBI:456216"/>
        <dbReference type="EC" id="2.7.2.4"/>
    </reaction>
</comment>
<feature type="binding site" evidence="8">
    <location>
        <begin position="19"/>
        <end position="22"/>
    </location>
    <ligand>
        <name>ATP</name>
        <dbReference type="ChEBI" id="CHEBI:30616"/>
    </ligand>
</feature>
<comment type="caution">
    <text evidence="10">The sequence shown here is derived from an EMBL/GenBank/DDBJ whole genome shotgun (WGS) entry which is preliminary data.</text>
</comment>
<dbReference type="GO" id="GO:0009089">
    <property type="term" value="P:lysine biosynthetic process via diaminopimelate"/>
    <property type="evidence" value="ECO:0007669"/>
    <property type="project" value="InterPro"/>
</dbReference>
<dbReference type="Gene3D" id="3.30.2130.10">
    <property type="entry name" value="VC0802-like"/>
    <property type="match status" value="1"/>
</dbReference>
<evidence type="ECO:0000256" key="3">
    <source>
        <dbReference type="ARBA" id="ARBA00022679"/>
    </source>
</evidence>
<dbReference type="PANTHER" id="PTHR21499:SF3">
    <property type="entry name" value="ASPARTOKINASE"/>
    <property type="match status" value="1"/>
</dbReference>
<evidence type="ECO:0000256" key="6">
    <source>
        <dbReference type="ARBA" id="ARBA00022840"/>
    </source>
</evidence>
<dbReference type="GO" id="GO:0005524">
    <property type="term" value="F:ATP binding"/>
    <property type="evidence" value="ECO:0007669"/>
    <property type="project" value="UniProtKB-KW"/>
</dbReference>
<dbReference type="PIRSF" id="PIRSF000726">
    <property type="entry name" value="Asp_kin"/>
    <property type="match status" value="1"/>
</dbReference>
<keyword evidence="11" id="KW-1185">Reference proteome</keyword>
<evidence type="ECO:0000313" key="11">
    <source>
        <dbReference type="Proteomes" id="UP000222818"/>
    </source>
</evidence>
<organism evidence="10 11">
    <name type="scientific">Candidatus Tremblayella phenacoccinincola</name>
    <dbReference type="NCBI Taxonomy" id="1010676"/>
    <lineage>
        <taxon>Bacteria</taxon>
        <taxon>Pseudomonadati</taxon>
        <taxon>Pseudomonadota</taxon>
        <taxon>Betaproteobacteria</taxon>
        <taxon>Candidatus Tremblayella</taxon>
    </lineage>
</organism>
<dbReference type="GO" id="GO:0005829">
    <property type="term" value="C:cytosol"/>
    <property type="evidence" value="ECO:0007669"/>
    <property type="project" value="TreeGrafter"/>
</dbReference>
<reference evidence="10 11" key="1">
    <citation type="journal article" date="2017" name="ISME J.">
        <title>Tremblaya phenacola PPER: an evolutionary beta-gammaproteobacterium collage.</title>
        <authorList>
            <person name="Gil R."/>
            <person name="Vargas-Chavez C."/>
            <person name="Lopez-Madrigal S."/>
            <person name="Santos-Garcia D."/>
            <person name="Latorre A."/>
            <person name="Moya A."/>
        </authorList>
    </citation>
    <scope>NUCLEOTIDE SEQUENCE [LARGE SCALE GENOMIC DNA]</scope>
    <source>
        <strain evidence="10 11">PPER</strain>
    </source>
</reference>
<feature type="binding site" evidence="8">
    <location>
        <position position="59"/>
    </location>
    <ligand>
        <name>substrate</name>
    </ligand>
</feature>
<keyword evidence="4 8" id="KW-0547">Nucleotide-binding</keyword>
<dbReference type="PROSITE" id="PS00324">
    <property type="entry name" value="ASPARTOKINASE"/>
    <property type="match status" value="1"/>
</dbReference>
<evidence type="ECO:0000256" key="8">
    <source>
        <dbReference type="PIRSR" id="PIRSR000726-1"/>
    </source>
</evidence>
<dbReference type="InterPro" id="IPR018042">
    <property type="entry name" value="Aspartate_kinase_CS"/>
</dbReference>
<keyword evidence="6 8" id="KW-0067">ATP-binding</keyword>
<feature type="binding site" evidence="8">
    <location>
        <position position="86"/>
    </location>
    <ligand>
        <name>substrate</name>
    </ligand>
</feature>